<evidence type="ECO:0000313" key="1">
    <source>
        <dbReference type="Proteomes" id="UP000887563"/>
    </source>
</evidence>
<evidence type="ECO:0000313" key="3">
    <source>
        <dbReference type="WBParaSite" id="Minc3s06977g40572"/>
    </source>
</evidence>
<dbReference type="AlphaFoldDB" id="A0A914NLF0"/>
<reference evidence="2 3" key="1">
    <citation type="submission" date="2022-11" db="UniProtKB">
        <authorList>
            <consortium name="WormBaseParasite"/>
        </authorList>
    </citation>
    <scope>IDENTIFICATION</scope>
</reference>
<dbReference type="WBParaSite" id="Minc3s03376g33655">
    <property type="protein sequence ID" value="Minc3s03376g33655"/>
    <property type="gene ID" value="Minc3s03376g33655"/>
</dbReference>
<organism evidence="1 3">
    <name type="scientific">Meloidogyne incognita</name>
    <name type="common">Southern root-knot nematode worm</name>
    <name type="synonym">Oxyuris incognita</name>
    <dbReference type="NCBI Taxonomy" id="6306"/>
    <lineage>
        <taxon>Eukaryota</taxon>
        <taxon>Metazoa</taxon>
        <taxon>Ecdysozoa</taxon>
        <taxon>Nematoda</taxon>
        <taxon>Chromadorea</taxon>
        <taxon>Rhabditida</taxon>
        <taxon>Tylenchina</taxon>
        <taxon>Tylenchomorpha</taxon>
        <taxon>Tylenchoidea</taxon>
        <taxon>Meloidogynidae</taxon>
        <taxon>Meloidogyninae</taxon>
        <taxon>Meloidogyne</taxon>
        <taxon>Meloidogyne incognita group</taxon>
    </lineage>
</organism>
<accession>A0A914NLF0</accession>
<evidence type="ECO:0000313" key="2">
    <source>
        <dbReference type="WBParaSite" id="Minc3s03376g33655"/>
    </source>
</evidence>
<proteinExistence type="predicted"/>
<name>A0A914NLF0_MELIC</name>
<dbReference type="WBParaSite" id="Minc3s06977g40572">
    <property type="protein sequence ID" value="Minc3s06977g40572"/>
    <property type="gene ID" value="Minc3s06977g40572"/>
</dbReference>
<protein>
    <submittedName>
        <fullName evidence="2 3">Uncharacterized protein</fullName>
    </submittedName>
</protein>
<keyword evidence="1" id="KW-1185">Reference proteome</keyword>
<sequence>MKENHLCHICGIYLRINGKHRSEKIWSNYKSQEVEQIKLETDVCPCCRTYTVLDNTDTHRSRTH</sequence>
<dbReference type="Proteomes" id="UP000887563">
    <property type="component" value="Unplaced"/>
</dbReference>